<dbReference type="RefSeq" id="WP_016799065.1">
    <property type="nucleotide sequence ID" value="NZ_AIDR02000024.1"/>
</dbReference>
<sequence length="189" mass="20991">MSNTGEDLILAIENNSKLMQLSNCPSVPVEFSRAVYGSVQNDSGNGSVIENKGNMQSQINTALAFSGANSETEVWHFLMGSAVHHFVVVPWYKQSAPQGVVYTIFMAYEDKYKVDNYVNKKSPAPTGTKGYKKVWTTSDLSNMFSELLTSSDAWESYFGNVGKNQATKITYWKYKTTTLSSAITNVNNY</sequence>
<dbReference type="Proteomes" id="UP001441914">
    <property type="component" value="Plasmid unnamed1"/>
</dbReference>
<keyword evidence="1" id="KW-0614">Plasmid</keyword>
<geneLocation type="plasmid" evidence="1 2">
    <name>unnamed1</name>
</geneLocation>
<evidence type="ECO:0000313" key="2">
    <source>
        <dbReference type="Proteomes" id="UP001441914"/>
    </source>
</evidence>
<dbReference type="EMBL" id="CP135178">
    <property type="protein sequence ID" value="WZS88709.1"/>
    <property type="molecule type" value="Genomic_DNA"/>
</dbReference>
<organism evidence="1 2">
    <name type="scientific">Vibrio cyclitrophicus ZF270</name>
    <dbReference type="NCBI Taxonomy" id="1136176"/>
    <lineage>
        <taxon>Bacteria</taxon>
        <taxon>Pseudomonadati</taxon>
        <taxon>Pseudomonadota</taxon>
        <taxon>Gammaproteobacteria</taxon>
        <taxon>Vibrionales</taxon>
        <taxon>Vibrionaceae</taxon>
        <taxon>Vibrio</taxon>
    </lineage>
</organism>
<name>A0AAN0LTE8_9VIBR</name>
<dbReference type="AlphaFoldDB" id="A0AAN0LTE8"/>
<protein>
    <submittedName>
        <fullName evidence="1">Uncharacterized protein</fullName>
    </submittedName>
</protein>
<accession>A0AAN0LTE8</accession>
<gene>
    <name evidence="1" type="ORF">QYQ95_23260</name>
</gene>
<proteinExistence type="predicted"/>
<evidence type="ECO:0000313" key="1">
    <source>
        <dbReference type="EMBL" id="WZS88709.1"/>
    </source>
</evidence>
<keyword evidence="2" id="KW-1185">Reference proteome</keyword>
<reference evidence="1 2" key="1">
    <citation type="journal article" date="2024" name="Elife">
        <title>Polysaccharide breakdown products drive degradation-dispersal cycles of foraging bacteria through changes in metabolism and motility.</title>
        <authorList>
            <person name="Stubbusch A.K."/>
            <person name="Keegstra J.M."/>
            <person name="Schwartzman J."/>
            <person name="Pontrelli S."/>
            <person name="Clerc E.E."/>
            <person name="Stocker R."/>
            <person name="Magnabosco C."/>
            <person name="Schubert O.T."/>
            <person name="Ackermann M."/>
            <person name="D'Souza G.G."/>
        </authorList>
    </citation>
    <scope>NUCLEOTIDE SEQUENCE [LARGE SCALE GENOMIC DNA]</scope>
    <source>
        <strain evidence="1 2">ZF270</strain>
        <plasmid evidence="1 2">unnamed1</plasmid>
    </source>
</reference>